<reference evidence="7" key="1">
    <citation type="submission" date="2015-12" db="EMBL/GenBank/DDBJ databases">
        <title>Update maize B73 reference genome by single molecule sequencing technologies.</title>
        <authorList>
            <consortium name="Maize Genome Sequencing Project"/>
            <person name="Ware D."/>
        </authorList>
    </citation>
    <scope>NUCLEOTIDE SEQUENCE</scope>
    <source>
        <tissue evidence="7">Seedling</tissue>
    </source>
</reference>
<gene>
    <name evidence="7" type="ORF">ZEAMMB73_Zm00001d010034</name>
</gene>
<keyword evidence="4" id="KW-0812">Transmembrane</keyword>
<sequence length="698" mass="76975">MDSTTEEASPCVERGFDGLPYPGFWEQVTLRSMAIAVVLAAVFSLVTLRIYMTVGVVGALNMPTNVLSFFSVKSLVSLQRRYGISAAPFTRQENIFLQTCVITCVNTAISGGLPNYITAMNAQVATSLRDDPDKEDIIDRIPTGKYALFLLLTVLDVVLNGALLRGAVERMVLLRLAVTFESVKRSRQLDKVVALEVGEKAKGTIVEAYLVRTQEREVPMLHVEPRQRPEPPHKRLLRTVPSIEEGRIVAGLGKVTLAIFFRLQVAAIFKTFLGSFSWSMFQWFFAGGNNCGFQSFPIFGLELYKRNRWNFTSILIMGQSYDIFIAVTMIITEGMFNFIKLLTVSSIDLYKKRQQNDSGKIKYMLTSPSLSYDDRRRLDVFLGQRIPLHVPVAGYIGCAIVCSVVIPWIFQHIKLYHMALLFTILPVFTFCNTYGTGLTDWSVAQSYGRFIQFVIAAWVAVPGAVIASLAACGVSVAALNVSSQAMQDLKTGYMTSTSPRAVVAGHIYGVLIGSVIIPSIFLAFEANAKSTAPIGSKDSEYSCPSAAVYRAIGLLGKRGVKELPDHCITLCLVTFFMTLAIETIRLVSQRRNWKLHSFIPCMIAIALPFLAGPYFTIDMCLGSVLLIIWNKRNRPHAELLSSAVAAGLICGDGLWVLPSSVLSIFNVHPPICMKFLSSGKQVDIADSFLNTLGPHGRT</sequence>
<dbReference type="NCBIfam" id="TIGR00728">
    <property type="entry name" value="OPT_sfam"/>
    <property type="match status" value="1"/>
</dbReference>
<dbReference type="EMBL" id="CM000784">
    <property type="protein sequence ID" value="AQK93309.1"/>
    <property type="molecule type" value="Genomic_DNA"/>
</dbReference>
<evidence type="ECO:0000256" key="6">
    <source>
        <dbReference type="ARBA" id="ARBA00023136"/>
    </source>
</evidence>
<dbReference type="GO" id="GO:0016020">
    <property type="term" value="C:membrane"/>
    <property type="evidence" value="ECO:0007669"/>
    <property type="project" value="UniProtKB-SubCell"/>
</dbReference>
<dbReference type="PANTHER" id="PTHR31645:SF9">
    <property type="entry name" value="METAL-NICOTIANAMINE TRANSPORTER YSL4-RELATED"/>
    <property type="match status" value="1"/>
</dbReference>
<dbReference type="InterPro" id="IPR045035">
    <property type="entry name" value="YSL-like"/>
</dbReference>
<evidence type="ECO:0000256" key="2">
    <source>
        <dbReference type="ARBA" id="ARBA00010276"/>
    </source>
</evidence>
<evidence type="ECO:0000256" key="1">
    <source>
        <dbReference type="ARBA" id="ARBA00004141"/>
    </source>
</evidence>
<protein>
    <submittedName>
        <fullName evidence="7">Putative metal-nicotianamine transporter YSL7</fullName>
    </submittedName>
</protein>
<dbReference type="AlphaFoldDB" id="A0A1D6FNU8"/>
<dbReference type="STRING" id="4577.A0A1D6FNU8"/>
<dbReference type="Pfam" id="PF03169">
    <property type="entry name" value="OPT"/>
    <property type="match status" value="2"/>
</dbReference>
<dbReference type="InParanoid" id="A0A1D6FNU8"/>
<dbReference type="PANTHER" id="PTHR31645">
    <property type="entry name" value="OLIGOPEPTIDE TRANSPORTER YGL114W-RELATED"/>
    <property type="match status" value="1"/>
</dbReference>
<comment type="similarity">
    <text evidence="2">Belongs to the YSL (TC 2.A.67.2) family.</text>
</comment>
<evidence type="ECO:0000313" key="7">
    <source>
        <dbReference type="EMBL" id="AQK93309.1"/>
    </source>
</evidence>
<evidence type="ECO:0000256" key="3">
    <source>
        <dbReference type="ARBA" id="ARBA00022448"/>
    </source>
</evidence>
<name>A0A1D6FNU8_MAIZE</name>
<organism evidence="7">
    <name type="scientific">Zea mays</name>
    <name type="common">Maize</name>
    <dbReference type="NCBI Taxonomy" id="4577"/>
    <lineage>
        <taxon>Eukaryota</taxon>
        <taxon>Viridiplantae</taxon>
        <taxon>Streptophyta</taxon>
        <taxon>Embryophyta</taxon>
        <taxon>Tracheophyta</taxon>
        <taxon>Spermatophyta</taxon>
        <taxon>Magnoliopsida</taxon>
        <taxon>Liliopsida</taxon>
        <taxon>Poales</taxon>
        <taxon>Poaceae</taxon>
        <taxon>PACMAD clade</taxon>
        <taxon>Panicoideae</taxon>
        <taxon>Andropogonodae</taxon>
        <taxon>Andropogoneae</taxon>
        <taxon>Tripsacinae</taxon>
        <taxon>Zea</taxon>
    </lineage>
</organism>
<keyword evidence="5" id="KW-1133">Transmembrane helix</keyword>
<dbReference type="ExpressionAtlas" id="A0A1D6FNU8">
    <property type="expression patterns" value="baseline"/>
</dbReference>
<keyword evidence="3" id="KW-0813">Transport</keyword>
<dbReference type="GO" id="GO:0035673">
    <property type="term" value="F:oligopeptide transmembrane transporter activity"/>
    <property type="evidence" value="ECO:0007669"/>
    <property type="project" value="InterPro"/>
</dbReference>
<comment type="subcellular location">
    <subcellularLocation>
        <location evidence="1">Membrane</location>
        <topology evidence="1">Multi-pass membrane protein</topology>
    </subcellularLocation>
</comment>
<evidence type="ECO:0000256" key="5">
    <source>
        <dbReference type="ARBA" id="ARBA00022989"/>
    </source>
</evidence>
<dbReference type="InterPro" id="IPR004813">
    <property type="entry name" value="OPT"/>
</dbReference>
<accession>A0A1D6FNU8</accession>
<evidence type="ECO:0000256" key="4">
    <source>
        <dbReference type="ARBA" id="ARBA00022692"/>
    </source>
</evidence>
<proteinExistence type="inferred from homology"/>
<keyword evidence="6" id="KW-0472">Membrane</keyword>